<proteinExistence type="predicted"/>
<dbReference type="RefSeq" id="WP_115840498.1">
    <property type="nucleotide sequence ID" value="NZ_CP183976.1"/>
</dbReference>
<dbReference type="InterPro" id="IPR019734">
    <property type="entry name" value="TPR_rpt"/>
</dbReference>
<dbReference type="PROSITE" id="PS51257">
    <property type="entry name" value="PROKAR_LIPOPROTEIN"/>
    <property type="match status" value="1"/>
</dbReference>
<evidence type="ECO:0000313" key="2">
    <source>
        <dbReference type="EMBL" id="RDY69277.1"/>
    </source>
</evidence>
<keyword evidence="1" id="KW-0802">TPR repeat</keyword>
<dbReference type="PANTHER" id="PTHR12558">
    <property type="entry name" value="CELL DIVISION CYCLE 16,23,27"/>
    <property type="match status" value="1"/>
</dbReference>
<dbReference type="Gene3D" id="1.25.40.10">
    <property type="entry name" value="Tetratricopeptide repeat domain"/>
    <property type="match status" value="1"/>
</dbReference>
<dbReference type="NCBIfam" id="TIGR02521">
    <property type="entry name" value="type_IV_pilW"/>
    <property type="match status" value="1"/>
</dbReference>
<sequence>MDVRGRPLSLTITTVLAVAVLATGACSRMTFVRQDFKRQDFERTAPEVNVNGNGRNTAAIAASRPLELARARLMAGDYAAAEKEALKALKLDPKSADAETVLALVAASRGDTAETGRHYLRAAEFAPGNGAAQNNYGVWLCREGRAAESLSWFERALHDPSYTTPAVALANSGSCAARAGQDDRARRELRRAIELDPNNATALGALAELEFRQGNAFEARAFSERRLAAAPADPGALQLASQIEEKLGDRAAAARYVQRMRAEFPQKLGSGMGDDGKR</sequence>
<dbReference type="SMART" id="SM00028">
    <property type="entry name" value="TPR"/>
    <property type="match status" value="4"/>
</dbReference>
<dbReference type="Pfam" id="PF13432">
    <property type="entry name" value="TPR_16"/>
    <property type="match status" value="1"/>
</dbReference>
<keyword evidence="3" id="KW-1185">Reference proteome</keyword>
<feature type="repeat" description="TPR" evidence="1">
    <location>
        <begin position="166"/>
        <end position="199"/>
    </location>
</feature>
<protein>
    <submittedName>
        <fullName evidence="2">Type IV pilus biogenesis/stability protein PilW</fullName>
    </submittedName>
</protein>
<comment type="caution">
    <text evidence="2">The sequence shown here is derived from an EMBL/GenBank/DDBJ whole genome shotgun (WGS) entry which is preliminary data.</text>
</comment>
<dbReference type="Proteomes" id="UP000256829">
    <property type="component" value="Unassembled WGS sequence"/>
</dbReference>
<reference evidence="2 3" key="1">
    <citation type="submission" date="2018-08" db="EMBL/GenBank/DDBJ databases">
        <title>Lysobacter soli KCTC 22011, whole genome shotgun sequence.</title>
        <authorList>
            <person name="Zhang X."/>
            <person name="Feng G."/>
            <person name="Zhu H."/>
        </authorList>
    </citation>
    <scope>NUCLEOTIDE SEQUENCE [LARGE SCALE GENOMIC DNA]</scope>
    <source>
        <strain evidence="2 3">KCTC 22011</strain>
    </source>
</reference>
<dbReference type="AlphaFoldDB" id="A0A3D8VIT3"/>
<dbReference type="EMBL" id="QTJR01000001">
    <property type="protein sequence ID" value="RDY69277.1"/>
    <property type="molecule type" value="Genomic_DNA"/>
</dbReference>
<accession>A0A3D8VIT3</accession>
<evidence type="ECO:0000313" key="3">
    <source>
        <dbReference type="Proteomes" id="UP000256829"/>
    </source>
</evidence>
<dbReference type="Pfam" id="PF14559">
    <property type="entry name" value="TPR_19"/>
    <property type="match status" value="1"/>
</dbReference>
<dbReference type="PANTHER" id="PTHR12558:SF13">
    <property type="entry name" value="CELL DIVISION CYCLE PROTEIN 27 HOMOLOG"/>
    <property type="match status" value="1"/>
</dbReference>
<evidence type="ECO:0000256" key="1">
    <source>
        <dbReference type="PROSITE-ProRule" id="PRU00339"/>
    </source>
</evidence>
<organism evidence="2 3">
    <name type="scientific">Lysobacter soli</name>
    <dbReference type="NCBI Taxonomy" id="453783"/>
    <lineage>
        <taxon>Bacteria</taxon>
        <taxon>Pseudomonadati</taxon>
        <taxon>Pseudomonadota</taxon>
        <taxon>Gammaproteobacteria</taxon>
        <taxon>Lysobacterales</taxon>
        <taxon>Lysobacteraceae</taxon>
        <taxon>Lysobacter</taxon>
    </lineage>
</organism>
<dbReference type="InterPro" id="IPR011990">
    <property type="entry name" value="TPR-like_helical_dom_sf"/>
</dbReference>
<dbReference type="SUPFAM" id="SSF81901">
    <property type="entry name" value="HCP-like"/>
    <property type="match status" value="1"/>
</dbReference>
<name>A0A3D8VIT3_9GAMM</name>
<dbReference type="InterPro" id="IPR013360">
    <property type="entry name" value="Pilus_4_PilW"/>
</dbReference>
<dbReference type="PROSITE" id="PS50005">
    <property type="entry name" value="TPR"/>
    <property type="match status" value="1"/>
</dbReference>
<gene>
    <name evidence="2" type="ORF">DX912_00430</name>
</gene>